<sequence length="24" mass="2790">MTLMKWGVKNGSRTFHSRNAVRNV</sequence>
<dbReference type="Proteomes" id="UP000188268">
    <property type="component" value="Unassembled WGS sequence"/>
</dbReference>
<feature type="non-terminal residue" evidence="1">
    <location>
        <position position="24"/>
    </location>
</feature>
<accession>A0A1R3KIF0</accession>
<dbReference type="AlphaFoldDB" id="A0A1R3KIF0"/>
<name>A0A1R3KIF0_COCAP</name>
<dbReference type="Gramene" id="OMP06873">
    <property type="protein sequence ID" value="OMP06873"/>
    <property type="gene ID" value="CCACVL1_01417"/>
</dbReference>
<keyword evidence="2" id="KW-1185">Reference proteome</keyword>
<comment type="caution">
    <text evidence="1">The sequence shown here is derived from an EMBL/GenBank/DDBJ whole genome shotgun (WGS) entry which is preliminary data.</text>
</comment>
<evidence type="ECO:0000313" key="1">
    <source>
        <dbReference type="EMBL" id="OMP06873.1"/>
    </source>
</evidence>
<protein>
    <submittedName>
        <fullName evidence="1">Uncharacterized protein</fullName>
    </submittedName>
</protein>
<reference evidence="1 2" key="1">
    <citation type="submission" date="2013-09" db="EMBL/GenBank/DDBJ databases">
        <title>Corchorus capsularis genome sequencing.</title>
        <authorList>
            <person name="Alam M."/>
            <person name="Haque M.S."/>
            <person name="Islam M.S."/>
            <person name="Emdad E.M."/>
            <person name="Islam M.M."/>
            <person name="Ahmed B."/>
            <person name="Halim A."/>
            <person name="Hossen Q.M.M."/>
            <person name="Hossain M.Z."/>
            <person name="Ahmed R."/>
            <person name="Khan M.M."/>
            <person name="Islam R."/>
            <person name="Rashid M.M."/>
            <person name="Khan S.A."/>
            <person name="Rahman M.S."/>
            <person name="Alam M."/>
        </authorList>
    </citation>
    <scope>NUCLEOTIDE SEQUENCE [LARGE SCALE GENOMIC DNA]</scope>
    <source>
        <strain evidence="2">cv. CVL-1</strain>
        <tissue evidence="1">Whole seedling</tissue>
    </source>
</reference>
<evidence type="ECO:0000313" key="2">
    <source>
        <dbReference type="Proteomes" id="UP000188268"/>
    </source>
</evidence>
<gene>
    <name evidence="1" type="ORF">CCACVL1_01417</name>
</gene>
<proteinExistence type="predicted"/>
<dbReference type="EMBL" id="AWWV01004754">
    <property type="protein sequence ID" value="OMP06873.1"/>
    <property type="molecule type" value="Genomic_DNA"/>
</dbReference>
<organism evidence="1 2">
    <name type="scientific">Corchorus capsularis</name>
    <name type="common">Jute</name>
    <dbReference type="NCBI Taxonomy" id="210143"/>
    <lineage>
        <taxon>Eukaryota</taxon>
        <taxon>Viridiplantae</taxon>
        <taxon>Streptophyta</taxon>
        <taxon>Embryophyta</taxon>
        <taxon>Tracheophyta</taxon>
        <taxon>Spermatophyta</taxon>
        <taxon>Magnoliopsida</taxon>
        <taxon>eudicotyledons</taxon>
        <taxon>Gunneridae</taxon>
        <taxon>Pentapetalae</taxon>
        <taxon>rosids</taxon>
        <taxon>malvids</taxon>
        <taxon>Malvales</taxon>
        <taxon>Malvaceae</taxon>
        <taxon>Grewioideae</taxon>
        <taxon>Apeibeae</taxon>
        <taxon>Corchorus</taxon>
    </lineage>
</organism>